<comment type="subcellular location">
    <subcellularLocation>
        <location evidence="1">Cell inner membrane</location>
        <topology evidence="1">Multi-pass membrane protein</topology>
    </subcellularLocation>
    <subcellularLocation>
        <location evidence="9">Cell membrane</location>
        <topology evidence="9">Multi-pass membrane protein</topology>
    </subcellularLocation>
</comment>
<evidence type="ECO:0000313" key="11">
    <source>
        <dbReference type="EMBL" id="GGI72566.1"/>
    </source>
</evidence>
<keyword evidence="7 10" id="KW-1133">Transmembrane helix</keyword>
<feature type="transmembrane region" description="Helical" evidence="10">
    <location>
        <begin position="33"/>
        <end position="52"/>
    </location>
</feature>
<evidence type="ECO:0000313" key="12">
    <source>
        <dbReference type="EMBL" id="GGP28547.1"/>
    </source>
</evidence>
<keyword evidence="4" id="KW-1003">Cell membrane</keyword>
<comment type="caution">
    <text evidence="11">The sequence shown here is derived from an EMBL/GenBank/DDBJ whole genome shotgun (WGS) entry which is preliminary data.</text>
</comment>
<evidence type="ECO:0000256" key="8">
    <source>
        <dbReference type="ARBA" id="ARBA00023136"/>
    </source>
</evidence>
<dbReference type="InterPro" id="IPR000390">
    <property type="entry name" value="Small_drug/metabolite_transptr"/>
</dbReference>
<reference evidence="11" key="4">
    <citation type="submission" date="2023-08" db="EMBL/GenBank/DDBJ databases">
        <authorList>
            <person name="Sun Q."/>
            <person name="Zhou Y."/>
        </authorList>
    </citation>
    <scope>NUCLEOTIDE SEQUENCE</scope>
    <source>
        <strain evidence="12">CGMCC 1.8884</strain>
        <strain evidence="11">CGMCC 1.8885</strain>
    </source>
</reference>
<dbReference type="GO" id="GO:0031460">
    <property type="term" value="P:glycine betaine transport"/>
    <property type="evidence" value="ECO:0007669"/>
    <property type="project" value="TreeGrafter"/>
</dbReference>
<keyword evidence="5" id="KW-0997">Cell inner membrane</keyword>
<keyword evidence="6 9" id="KW-0812">Transmembrane</keyword>
<dbReference type="InterPro" id="IPR045324">
    <property type="entry name" value="Small_multidrug_res"/>
</dbReference>
<evidence type="ECO:0000256" key="5">
    <source>
        <dbReference type="ARBA" id="ARBA00022519"/>
    </source>
</evidence>
<evidence type="ECO:0000256" key="4">
    <source>
        <dbReference type="ARBA" id="ARBA00022475"/>
    </source>
</evidence>
<feature type="transmembrane region" description="Helical" evidence="10">
    <location>
        <begin position="89"/>
        <end position="106"/>
    </location>
</feature>
<dbReference type="PANTHER" id="PTHR30561:SF6">
    <property type="entry name" value="SPERMIDINE EXPORT PROTEIN MDTI"/>
    <property type="match status" value="1"/>
</dbReference>
<dbReference type="Pfam" id="PF00893">
    <property type="entry name" value="Multi_Drug_Res"/>
    <property type="match status" value="1"/>
</dbReference>
<dbReference type="GO" id="GO:1903711">
    <property type="term" value="P:spermidine transmembrane transport"/>
    <property type="evidence" value="ECO:0007669"/>
    <property type="project" value="TreeGrafter"/>
</dbReference>
<evidence type="ECO:0000256" key="9">
    <source>
        <dbReference type="RuleBase" id="RU003942"/>
    </source>
</evidence>
<proteinExistence type="inferred from homology"/>
<evidence type="ECO:0000256" key="6">
    <source>
        <dbReference type="ARBA" id="ARBA00022692"/>
    </source>
</evidence>
<evidence type="ECO:0000256" key="1">
    <source>
        <dbReference type="ARBA" id="ARBA00004429"/>
    </source>
</evidence>
<gene>
    <name evidence="11" type="primary">mdtI</name>
    <name evidence="12" type="ORF">GCM10008021_01980</name>
    <name evidence="11" type="ORF">GCM10010914_03230</name>
</gene>
<dbReference type="GO" id="GO:0015297">
    <property type="term" value="F:antiporter activity"/>
    <property type="evidence" value="ECO:0007669"/>
    <property type="project" value="TreeGrafter"/>
</dbReference>
<evidence type="ECO:0000313" key="14">
    <source>
        <dbReference type="Proteomes" id="UP000652720"/>
    </source>
</evidence>
<protein>
    <recommendedName>
        <fullName evidence="3">Spermidine export protein MdtI</fullName>
    </recommendedName>
</protein>
<evidence type="ECO:0000256" key="3">
    <source>
        <dbReference type="ARBA" id="ARBA00021114"/>
    </source>
</evidence>
<dbReference type="EMBL" id="BMLZ01000002">
    <property type="protein sequence ID" value="GGP28547.1"/>
    <property type="molecule type" value="Genomic_DNA"/>
</dbReference>
<dbReference type="Proteomes" id="UP000630135">
    <property type="component" value="Unassembled WGS sequence"/>
</dbReference>
<dbReference type="PANTHER" id="PTHR30561">
    <property type="entry name" value="SMR FAMILY PROTON-DEPENDENT DRUG EFFLUX TRANSPORTER SUGE"/>
    <property type="match status" value="1"/>
</dbReference>
<reference evidence="12" key="1">
    <citation type="journal article" date="2014" name="Int. J. Syst. Evol. Microbiol.">
        <title>Complete genome of a new Firmicutes species belonging to the dominant human colonic microbiota ('Ruminococcus bicirculans') reveals two chromosomes and a selective capacity to utilize plant glucans.</title>
        <authorList>
            <consortium name="NISC Comparative Sequencing Program"/>
            <person name="Wegmann U."/>
            <person name="Louis P."/>
            <person name="Goesmann A."/>
            <person name="Henrissat B."/>
            <person name="Duncan S.H."/>
            <person name="Flint H.J."/>
        </authorList>
    </citation>
    <scope>NUCLEOTIDE SEQUENCE</scope>
    <source>
        <strain evidence="12">CGMCC 1.8884</strain>
    </source>
</reference>
<evidence type="ECO:0000256" key="10">
    <source>
        <dbReference type="SAM" id="Phobius"/>
    </source>
</evidence>
<dbReference type="SUPFAM" id="SSF103481">
    <property type="entry name" value="Multidrug resistance efflux transporter EmrE"/>
    <property type="match status" value="1"/>
</dbReference>
<dbReference type="AlphaFoldDB" id="A0AAV4K297"/>
<comment type="subunit">
    <text evidence="2">Forms a complex with MdtJ.</text>
</comment>
<keyword evidence="13" id="KW-1185">Reference proteome</keyword>
<organism evidence="11 14">
    <name type="scientific">Deinococcus wulumuqiensis</name>
    <dbReference type="NCBI Taxonomy" id="980427"/>
    <lineage>
        <taxon>Bacteria</taxon>
        <taxon>Thermotogati</taxon>
        <taxon>Deinococcota</taxon>
        <taxon>Deinococci</taxon>
        <taxon>Deinococcales</taxon>
        <taxon>Deinococcaceae</taxon>
        <taxon>Deinococcus</taxon>
    </lineage>
</organism>
<evidence type="ECO:0000313" key="13">
    <source>
        <dbReference type="Proteomes" id="UP000630135"/>
    </source>
</evidence>
<comment type="similarity">
    <text evidence="9">Belongs to the drug/metabolite transporter (DMT) superfamily. Small multidrug resistance (SMR) (TC 2.A.7.1) family.</text>
</comment>
<dbReference type="GO" id="GO:0015220">
    <property type="term" value="F:choline transmembrane transporter activity"/>
    <property type="evidence" value="ECO:0007669"/>
    <property type="project" value="TreeGrafter"/>
</dbReference>
<evidence type="ECO:0000256" key="7">
    <source>
        <dbReference type="ARBA" id="ARBA00022989"/>
    </source>
</evidence>
<evidence type="ECO:0000256" key="2">
    <source>
        <dbReference type="ARBA" id="ARBA00011359"/>
    </source>
</evidence>
<dbReference type="GeneID" id="59165039"/>
<feature type="transmembrane region" description="Helical" evidence="10">
    <location>
        <begin position="59"/>
        <end position="77"/>
    </location>
</feature>
<dbReference type="EMBL" id="BMMA01000002">
    <property type="protein sequence ID" value="GGI72566.1"/>
    <property type="molecule type" value="Genomic_DNA"/>
</dbReference>
<reference evidence="13" key="3">
    <citation type="journal article" date="2019" name="Int. J. Syst. Evol. Microbiol.">
        <title>The Global Catalogue of Microorganisms (GCM) 10K type strain sequencing project: providing services to taxonomists for standard genome sequencing and annotation.</title>
        <authorList>
            <consortium name="The Broad Institute Genomics Platform"/>
            <consortium name="The Broad Institute Genome Sequencing Center for Infectious Disease"/>
            <person name="Wu L."/>
            <person name="Ma J."/>
        </authorList>
    </citation>
    <scope>NUCLEOTIDE SEQUENCE [LARGE SCALE GENOMIC DNA]</scope>
    <source>
        <strain evidence="13">CGMCC 1.8884</strain>
    </source>
</reference>
<dbReference type="GO" id="GO:0005886">
    <property type="term" value="C:plasma membrane"/>
    <property type="evidence" value="ECO:0007669"/>
    <property type="project" value="UniProtKB-SubCell"/>
</dbReference>
<dbReference type="GO" id="GO:0015199">
    <property type="term" value="F:amino-acid betaine transmembrane transporter activity"/>
    <property type="evidence" value="ECO:0007669"/>
    <property type="project" value="TreeGrafter"/>
</dbReference>
<dbReference type="Gene3D" id="1.10.3730.20">
    <property type="match status" value="1"/>
</dbReference>
<sequence>MTPLALLLIVGAVALDLAANALLKVSDGFRRPLPGLAALGLVLLAFALLGLAVREVPVAVAYAAWGGLGIVTAALLSRRLDGTRLTGTAWAGIGLIVLSVGVLSRGH</sequence>
<keyword evidence="8 10" id="KW-0472">Membrane</keyword>
<name>A0AAV4K297_9DEIO</name>
<dbReference type="Proteomes" id="UP000652720">
    <property type="component" value="Unassembled WGS sequence"/>
</dbReference>
<dbReference type="RefSeq" id="WP_017868982.1">
    <property type="nucleotide sequence ID" value="NZ_BMLZ01000002.1"/>
</dbReference>
<reference evidence="11" key="2">
    <citation type="journal article" date="2014" name="Int. J. Syst. Evol. Microbiol.">
        <title>Complete genome sequence of Corynebacterium casei LMG S-19264T (=DSM 44701T), isolated from a smear-ripened cheese.</title>
        <authorList>
            <consortium name="US DOE Joint Genome Institute (JGI-PGF)"/>
            <person name="Walter F."/>
            <person name="Albersmeier A."/>
            <person name="Kalinowski J."/>
            <person name="Ruckert C."/>
        </authorList>
    </citation>
    <scope>NUCLEOTIDE SEQUENCE</scope>
    <source>
        <strain evidence="11">CGMCC 1.8885</strain>
    </source>
</reference>
<dbReference type="InterPro" id="IPR037185">
    <property type="entry name" value="EmrE-like"/>
</dbReference>
<accession>A0AAV4K297</accession>